<dbReference type="InterPro" id="IPR011009">
    <property type="entry name" value="Kinase-like_dom_sf"/>
</dbReference>
<dbReference type="Gene3D" id="3.90.1200.10">
    <property type="match status" value="1"/>
</dbReference>
<dbReference type="RefSeq" id="WP_184134298.1">
    <property type="nucleotide sequence ID" value="NZ_JACHFL010000009.1"/>
</dbReference>
<feature type="domain" description="Aminoglycoside phosphotransferase" evidence="1">
    <location>
        <begin position="153"/>
        <end position="367"/>
    </location>
</feature>
<evidence type="ECO:0000313" key="2">
    <source>
        <dbReference type="EMBL" id="MBB5364220.1"/>
    </source>
</evidence>
<evidence type="ECO:0000259" key="1">
    <source>
        <dbReference type="Pfam" id="PF01636"/>
    </source>
</evidence>
<sequence>MSGPGPRRKTTLHLLFCEDGQAALHILTTDQTSYFGANVAEAARAAGLPSTLLRRIHFHHAGEVEGVRRAESVWQLEADGDAQLDWRPVSELPPRHRAWAEAALIPARTPWMRPGWHAGALAWLDAELAAQGWTRQGQPTVLKHWQISVLWRVETTGGRVYFKGVPDFFRREVEVTPLLACELTGAAPPVLAADTRRGLLLLADTGEEQSAPDLNALMRHLARVQRASIPLLGGWTLRDRGPEYVLGWLEHLLSDEALLIGQAGGFTPEAAEGLRGQRPQLEAALRRLMTSPLPRTLGHGDLHGGNVVERDGRFTFLDWSDVCLTHPFLDANPAYFLGFEAMDQLGASQRRALAAATDAYLDAWSDLAPLPELRALFNDALTLGELFRALGYVDGIQGAVEDQTEWRGVHLEHLRRLVAQPEG</sequence>
<dbReference type="SUPFAM" id="SSF56112">
    <property type="entry name" value="Protein kinase-like (PK-like)"/>
    <property type="match status" value="1"/>
</dbReference>
<protein>
    <submittedName>
        <fullName evidence="2">Transposase InsO family protein</fullName>
    </submittedName>
</protein>
<dbReference type="Proteomes" id="UP000552709">
    <property type="component" value="Unassembled WGS sequence"/>
</dbReference>
<keyword evidence="3" id="KW-1185">Reference proteome</keyword>
<dbReference type="Pfam" id="PF01636">
    <property type="entry name" value="APH"/>
    <property type="match status" value="1"/>
</dbReference>
<evidence type="ECO:0000313" key="3">
    <source>
        <dbReference type="Proteomes" id="UP000552709"/>
    </source>
</evidence>
<dbReference type="InterPro" id="IPR002575">
    <property type="entry name" value="Aminoglycoside_PTrfase"/>
</dbReference>
<organism evidence="2 3">
    <name type="scientific">Deinococcus humi</name>
    <dbReference type="NCBI Taxonomy" id="662880"/>
    <lineage>
        <taxon>Bacteria</taxon>
        <taxon>Thermotogati</taxon>
        <taxon>Deinococcota</taxon>
        <taxon>Deinococci</taxon>
        <taxon>Deinococcales</taxon>
        <taxon>Deinococcaceae</taxon>
        <taxon>Deinococcus</taxon>
    </lineage>
</organism>
<proteinExistence type="predicted"/>
<accession>A0A7W8JVZ0</accession>
<dbReference type="AlphaFoldDB" id="A0A7W8JVZ0"/>
<name>A0A7W8JVZ0_9DEIO</name>
<comment type="caution">
    <text evidence="2">The sequence shown here is derived from an EMBL/GenBank/DDBJ whole genome shotgun (WGS) entry which is preliminary data.</text>
</comment>
<reference evidence="2 3" key="1">
    <citation type="submission" date="2020-08" db="EMBL/GenBank/DDBJ databases">
        <title>Genomic Encyclopedia of Type Strains, Phase IV (KMG-IV): sequencing the most valuable type-strain genomes for metagenomic binning, comparative biology and taxonomic classification.</title>
        <authorList>
            <person name="Goeker M."/>
        </authorList>
    </citation>
    <scope>NUCLEOTIDE SEQUENCE [LARGE SCALE GENOMIC DNA]</scope>
    <source>
        <strain evidence="2 3">DSM 27939</strain>
    </source>
</reference>
<dbReference type="EMBL" id="JACHFL010000009">
    <property type="protein sequence ID" value="MBB5364220.1"/>
    <property type="molecule type" value="Genomic_DNA"/>
</dbReference>
<gene>
    <name evidence="2" type="ORF">HNQ08_003328</name>
</gene>